<dbReference type="Pfam" id="PF00082">
    <property type="entry name" value="Peptidase_S8"/>
    <property type="match status" value="2"/>
</dbReference>
<dbReference type="PROSITE" id="PS00136">
    <property type="entry name" value="SUBTILASE_ASP"/>
    <property type="match status" value="1"/>
</dbReference>
<dbReference type="Proteomes" id="UP000649826">
    <property type="component" value="Unassembled WGS sequence"/>
</dbReference>
<dbReference type="InterPro" id="IPR036852">
    <property type="entry name" value="Peptidase_S8/S53_dom_sf"/>
</dbReference>
<dbReference type="PRINTS" id="PR00723">
    <property type="entry name" value="SUBTILISIN"/>
</dbReference>
<evidence type="ECO:0000313" key="8">
    <source>
        <dbReference type="Proteomes" id="UP000649826"/>
    </source>
</evidence>
<reference evidence="7 8" key="1">
    <citation type="submission" date="2020-08" db="EMBL/GenBank/DDBJ databases">
        <title>Genome public.</title>
        <authorList>
            <person name="Liu C."/>
            <person name="Sun Q."/>
        </authorList>
    </citation>
    <scope>NUCLEOTIDE SEQUENCE [LARGE SCALE GENOMIC DNA]</scope>
    <source>
        <strain evidence="7 8">M29</strain>
    </source>
</reference>
<comment type="similarity">
    <text evidence="1 5">Belongs to the peptidase S8 family.</text>
</comment>
<dbReference type="PANTHER" id="PTHR43806:SF11">
    <property type="entry name" value="CEREVISIN-RELATED"/>
    <property type="match status" value="1"/>
</dbReference>
<dbReference type="Gene3D" id="3.40.50.200">
    <property type="entry name" value="Peptidase S8/S53 domain"/>
    <property type="match status" value="1"/>
</dbReference>
<keyword evidence="8" id="KW-1185">Reference proteome</keyword>
<feature type="active site" description="Charge relay system" evidence="5">
    <location>
        <position position="127"/>
    </location>
</feature>
<dbReference type="SUPFAM" id="SSF52743">
    <property type="entry name" value="Subtilisin-like"/>
    <property type="match status" value="1"/>
</dbReference>
<protein>
    <submittedName>
        <fullName evidence="7">S8 family peptidase</fullName>
    </submittedName>
</protein>
<keyword evidence="4 5" id="KW-0720">Serine protease</keyword>
<evidence type="ECO:0000259" key="6">
    <source>
        <dbReference type="Pfam" id="PF00082"/>
    </source>
</evidence>
<keyword evidence="2 5" id="KW-0645">Protease</keyword>
<organism evidence="7 8">
    <name type="scientific">Blautia difficilis</name>
    <dbReference type="NCBI Taxonomy" id="2763027"/>
    <lineage>
        <taxon>Bacteria</taxon>
        <taxon>Bacillati</taxon>
        <taxon>Bacillota</taxon>
        <taxon>Clostridia</taxon>
        <taxon>Lachnospirales</taxon>
        <taxon>Lachnospiraceae</taxon>
        <taxon>Blautia</taxon>
    </lineage>
</organism>
<evidence type="ECO:0000256" key="3">
    <source>
        <dbReference type="ARBA" id="ARBA00022801"/>
    </source>
</evidence>
<evidence type="ECO:0000256" key="5">
    <source>
        <dbReference type="PROSITE-ProRule" id="PRU01240"/>
    </source>
</evidence>
<feature type="active site" description="Charge relay system" evidence="5">
    <location>
        <position position="515"/>
    </location>
</feature>
<dbReference type="PROSITE" id="PS51892">
    <property type="entry name" value="SUBTILASE"/>
    <property type="match status" value="1"/>
</dbReference>
<evidence type="ECO:0000256" key="2">
    <source>
        <dbReference type="ARBA" id="ARBA00022670"/>
    </source>
</evidence>
<name>A0ABR7IJP7_9FIRM</name>
<sequence length="580" mass="63402">MFGSADVEKNFINMQQGISGSSSGQNIAPAQNQEYGDFILRNWEMIPEADMKRMNAVFQKVNEMSGILYIPLEQAGVLEINSYTYSSIPKCYSPMDINAMDAGGISQSYNQPYLKLQGEGVAIAVIDSGIDYTHPVFREGDRSRIAYLWDQTIMGSGNEAVPYGKVFVREEIEQAIKSENPYETVPSQDENGHGTALAGLAAGNVVPSENFSGAAPGATLIIVKLKKAKTYLKEFYQIPPLAEVYQEDDIMLGVSYAVRMAKKMGMPVSVCLGLGSSQGAHIGDSELSRYLDYINEDANISVSVAAGNEGIAQHHFTAELSEEQETVELKIGEQEGGFYTEFWGNPPDDYRISVQSPAGEILDISTSIGSVTQKLSFIFTATQVLVNYVKMERSTGKQLIYFRFLHPASGIWKIHVQKEKGPGNRFHMWLPVQGLISQDTYFLQSNPYSTVTAPGDSVRSITATAYQYRDASLFFQAGRGFTPDGQVTPDLAAPGVELTVPLNRMQNFGKATGSSLSAAITCGAAALLLEWAIVRGNLPYATGSAVKFALQKGAVREERMNYPNPEWGFGRLSVIDSIPE</sequence>
<accession>A0ABR7IJP7</accession>
<proteinExistence type="inferred from homology"/>
<dbReference type="PANTHER" id="PTHR43806">
    <property type="entry name" value="PEPTIDASE S8"/>
    <property type="match status" value="1"/>
</dbReference>
<dbReference type="InterPro" id="IPR034045">
    <property type="entry name" value="Pep_S8_CspA-like"/>
</dbReference>
<dbReference type="InterPro" id="IPR000209">
    <property type="entry name" value="Peptidase_S8/S53_dom"/>
</dbReference>
<feature type="domain" description="Peptidase S8/S53" evidence="6">
    <location>
        <begin position="118"/>
        <end position="316"/>
    </location>
</feature>
<comment type="caution">
    <text evidence="7">The sequence shown here is derived from an EMBL/GenBank/DDBJ whole genome shotgun (WGS) entry which is preliminary data.</text>
</comment>
<keyword evidence="3 5" id="KW-0378">Hydrolase</keyword>
<dbReference type="InterPro" id="IPR017310">
    <property type="entry name" value="Pept_S8A_subtilisin_clostridia"/>
</dbReference>
<evidence type="ECO:0000256" key="1">
    <source>
        <dbReference type="ARBA" id="ARBA00011073"/>
    </source>
</evidence>
<dbReference type="CDD" id="cd07478">
    <property type="entry name" value="Peptidases_S8_CspA-like"/>
    <property type="match status" value="1"/>
</dbReference>
<dbReference type="InterPro" id="IPR015500">
    <property type="entry name" value="Peptidase_S8_subtilisin-rel"/>
</dbReference>
<dbReference type="EMBL" id="JACOQG010000019">
    <property type="protein sequence ID" value="MBC5780255.1"/>
    <property type="molecule type" value="Genomic_DNA"/>
</dbReference>
<dbReference type="PIRSF" id="PIRSF037894">
    <property type="entry name" value="Subtilisin_rel_CspABC"/>
    <property type="match status" value="1"/>
</dbReference>
<gene>
    <name evidence="7" type="ORF">H8Z82_11460</name>
</gene>
<evidence type="ECO:0000313" key="7">
    <source>
        <dbReference type="EMBL" id="MBC5780255.1"/>
    </source>
</evidence>
<evidence type="ECO:0000256" key="4">
    <source>
        <dbReference type="ARBA" id="ARBA00022825"/>
    </source>
</evidence>
<dbReference type="InterPro" id="IPR023827">
    <property type="entry name" value="Peptidase_S8_Asp-AS"/>
</dbReference>
<feature type="active site" description="Charge relay system" evidence="5">
    <location>
        <position position="193"/>
    </location>
</feature>
<dbReference type="InterPro" id="IPR050131">
    <property type="entry name" value="Peptidase_S8_subtilisin-like"/>
</dbReference>
<dbReference type="Gene3D" id="2.60.120.1290">
    <property type="match status" value="1"/>
</dbReference>
<feature type="domain" description="Peptidase S8/S53" evidence="6">
    <location>
        <begin position="446"/>
        <end position="532"/>
    </location>
</feature>